<keyword evidence="2" id="KW-0862">Zinc</keyword>
<feature type="domain" description="Xylanolytic transcriptional activator regulatory" evidence="7">
    <location>
        <begin position="216"/>
        <end position="506"/>
    </location>
</feature>
<dbReference type="GO" id="GO:0006351">
    <property type="term" value="P:DNA-templated transcription"/>
    <property type="evidence" value="ECO:0007669"/>
    <property type="project" value="InterPro"/>
</dbReference>
<protein>
    <submittedName>
        <fullName evidence="8">Nicotinate catabolism cluster-specific transcription factor</fullName>
    </submittedName>
</protein>
<evidence type="ECO:0000256" key="4">
    <source>
        <dbReference type="ARBA" id="ARBA00023163"/>
    </source>
</evidence>
<name>A0A8H6RSZ2_9PEZI</name>
<feature type="region of interest" description="Disordered" evidence="6">
    <location>
        <begin position="96"/>
        <end position="140"/>
    </location>
</feature>
<dbReference type="CDD" id="cd12148">
    <property type="entry name" value="fungal_TF_MHR"/>
    <property type="match status" value="1"/>
</dbReference>
<feature type="compositionally biased region" description="Low complexity" evidence="6">
    <location>
        <begin position="18"/>
        <end position="33"/>
    </location>
</feature>
<organism evidence="8 9">
    <name type="scientific">Pseudocercospora fuligena</name>
    <dbReference type="NCBI Taxonomy" id="685502"/>
    <lineage>
        <taxon>Eukaryota</taxon>
        <taxon>Fungi</taxon>
        <taxon>Dikarya</taxon>
        <taxon>Ascomycota</taxon>
        <taxon>Pezizomycotina</taxon>
        <taxon>Dothideomycetes</taxon>
        <taxon>Dothideomycetidae</taxon>
        <taxon>Mycosphaerellales</taxon>
        <taxon>Mycosphaerellaceae</taxon>
        <taxon>Pseudocercospora</taxon>
    </lineage>
</organism>
<evidence type="ECO:0000256" key="5">
    <source>
        <dbReference type="ARBA" id="ARBA00023242"/>
    </source>
</evidence>
<dbReference type="GO" id="GO:0003677">
    <property type="term" value="F:DNA binding"/>
    <property type="evidence" value="ECO:0007669"/>
    <property type="project" value="InterPro"/>
</dbReference>
<evidence type="ECO:0000256" key="3">
    <source>
        <dbReference type="ARBA" id="ARBA00023015"/>
    </source>
</evidence>
<evidence type="ECO:0000313" key="8">
    <source>
        <dbReference type="EMBL" id="KAF7196343.1"/>
    </source>
</evidence>
<evidence type="ECO:0000313" key="9">
    <source>
        <dbReference type="Proteomes" id="UP000660729"/>
    </source>
</evidence>
<gene>
    <name evidence="8" type="ORF">HII31_02410</name>
</gene>
<proteinExistence type="predicted"/>
<dbReference type="InterPro" id="IPR007219">
    <property type="entry name" value="XnlR_reg_dom"/>
</dbReference>
<accession>A0A8H6RSZ2</accession>
<feature type="compositionally biased region" description="Polar residues" evidence="6">
    <location>
        <begin position="111"/>
        <end position="126"/>
    </location>
</feature>
<sequence length="707" mass="78820">MHSGPGNVAGIAEAVHFASTPSQSSAQGSSVTTNAPLTGPPESDGHFDFNDIDQAVGSWSGHNLFDLPFLEQFNPDVLSSWDDYLAFEFAPSHFSIGGPVPGHDKERRPSPTGQEDSGGASVNISRAPSPPNEASHEDRVPFAWSPSARRIAEPEEVRLDPQDPLLKTVDHHFRLNDATYERLKSSLLEELRVEGHLVLAPLRSFPSPDVVDVFASRFAKRFLPQAPIIHVPTFDINAELPQYLLVIIISIGATYCRRRNARRLAIVLQDWARCRLQLSIEADNALLRSPHTVYAAALICYAGIWCGNKRAYELAEAMRGSVVTWLRRLIGHHGQTITDARNENDELVDVWHAWAREDSLKRLQWMVFMLDFQYASLHNMPAMMSLTEVQAWDCPCDCEYWEAASAKQWKTLLGRANMPPTREFTLAVAPFVFADCPFSPLRSTNGWTAFLVLLTIAIQVQQEMSRAHFLQHLSIMASDESQEIETAIVEDQQRHSRLYNALNLWRRYYSQESLLHADRPASSFFAVASQDLYDLCRLQLRASISDLQDILGKNGLAGVQRARALFSRWLTRDQMSSHEAVCETITALTRHYGGSGNGIERTKRSSGSASAPYSSIYVFLAHAFLYACSSAASTEQRANIFGHVMSETQIDNDAPIFELLAAAFGSTSETGAIGKAVLRLGAQLLARFDHWACSLNLALLLHWRSKL</sequence>
<dbReference type="PANTHER" id="PTHR47660:SF2">
    <property type="entry name" value="TRANSCRIPTION FACTOR WITH C2H2 AND ZN(2)-CYS(6) DNA BINDING DOMAIN (EUROFUNG)"/>
    <property type="match status" value="1"/>
</dbReference>
<dbReference type="PANTHER" id="PTHR47660">
    <property type="entry name" value="TRANSCRIPTION FACTOR WITH C2H2 AND ZN(2)-CYS(6) DNA BINDING DOMAIN (EUROFUNG)-RELATED-RELATED"/>
    <property type="match status" value="1"/>
</dbReference>
<evidence type="ECO:0000259" key="7">
    <source>
        <dbReference type="Pfam" id="PF04082"/>
    </source>
</evidence>
<dbReference type="Pfam" id="PF04082">
    <property type="entry name" value="Fungal_trans"/>
    <property type="match status" value="1"/>
</dbReference>
<keyword evidence="5" id="KW-0539">Nucleus</keyword>
<feature type="region of interest" description="Disordered" evidence="6">
    <location>
        <begin position="18"/>
        <end position="50"/>
    </location>
</feature>
<dbReference type="EMBL" id="JABCIY010000027">
    <property type="protein sequence ID" value="KAF7196343.1"/>
    <property type="molecule type" value="Genomic_DNA"/>
</dbReference>
<dbReference type="AlphaFoldDB" id="A0A8H6RSZ2"/>
<keyword evidence="3" id="KW-0805">Transcription regulation</keyword>
<evidence type="ECO:0000256" key="2">
    <source>
        <dbReference type="ARBA" id="ARBA00022833"/>
    </source>
</evidence>
<keyword evidence="1" id="KW-0479">Metal-binding</keyword>
<keyword evidence="4" id="KW-0804">Transcription</keyword>
<evidence type="ECO:0000256" key="6">
    <source>
        <dbReference type="SAM" id="MobiDB-lite"/>
    </source>
</evidence>
<evidence type="ECO:0000256" key="1">
    <source>
        <dbReference type="ARBA" id="ARBA00022723"/>
    </source>
</evidence>
<comment type="caution">
    <text evidence="8">The sequence shown here is derived from an EMBL/GenBank/DDBJ whole genome shotgun (WGS) entry which is preliminary data.</text>
</comment>
<dbReference type="OrthoDB" id="3945418at2759"/>
<keyword evidence="9" id="KW-1185">Reference proteome</keyword>
<reference evidence="8" key="1">
    <citation type="submission" date="2020-04" db="EMBL/GenBank/DDBJ databases">
        <title>Draft genome resource of the tomato pathogen Pseudocercospora fuligena.</title>
        <authorList>
            <person name="Zaccaron A."/>
        </authorList>
    </citation>
    <scope>NUCLEOTIDE SEQUENCE</scope>
    <source>
        <strain evidence="8">PF001</strain>
    </source>
</reference>
<dbReference type="GO" id="GO:0008270">
    <property type="term" value="F:zinc ion binding"/>
    <property type="evidence" value="ECO:0007669"/>
    <property type="project" value="InterPro"/>
</dbReference>
<dbReference type="Proteomes" id="UP000660729">
    <property type="component" value="Unassembled WGS sequence"/>
</dbReference>